<comment type="caution">
    <text evidence="1">The sequence shown here is derived from an EMBL/GenBank/DDBJ whole genome shotgun (WGS) entry which is preliminary data.</text>
</comment>
<reference evidence="1 2" key="1">
    <citation type="submission" date="2019-02" db="EMBL/GenBank/DDBJ databases">
        <title>Investigation of anaerobic lignin degradation for improved lignocellulosic biofuels.</title>
        <authorList>
            <person name="Deangelis K."/>
        </authorList>
    </citation>
    <scope>NUCLEOTIDE SEQUENCE [LARGE SCALE GENOMIC DNA]</scope>
    <source>
        <strain evidence="1 2">159R</strain>
    </source>
</reference>
<proteinExistence type="predicted"/>
<organism evidence="1 2">
    <name type="scientific">Sodalis ligni</name>
    <dbReference type="NCBI Taxonomy" id="2697027"/>
    <lineage>
        <taxon>Bacteria</taxon>
        <taxon>Pseudomonadati</taxon>
        <taxon>Pseudomonadota</taxon>
        <taxon>Gammaproteobacteria</taxon>
        <taxon>Enterobacterales</taxon>
        <taxon>Bruguierivoracaceae</taxon>
        <taxon>Sodalis</taxon>
    </lineage>
</organism>
<gene>
    <name evidence="1" type="ORF">EZJ58_4170</name>
</gene>
<protein>
    <submittedName>
        <fullName evidence="1">Uncharacterized protein</fullName>
    </submittedName>
</protein>
<dbReference type="AlphaFoldDB" id="A0A4R1NMG3"/>
<name>A0A4R1NMG3_9GAMM</name>
<dbReference type="Proteomes" id="UP000294555">
    <property type="component" value="Unassembled WGS sequence"/>
</dbReference>
<sequence length="38" mass="4296">MAEGDDAGRAGRGFSNGLRVYRKKTIVIVFFICYKSLR</sequence>
<evidence type="ECO:0000313" key="2">
    <source>
        <dbReference type="Proteomes" id="UP000294555"/>
    </source>
</evidence>
<accession>A0A4R1NMG3</accession>
<evidence type="ECO:0000313" key="1">
    <source>
        <dbReference type="EMBL" id="TCL05946.1"/>
    </source>
</evidence>
<dbReference type="EMBL" id="SJOI01000001">
    <property type="protein sequence ID" value="TCL05946.1"/>
    <property type="molecule type" value="Genomic_DNA"/>
</dbReference>
<keyword evidence="2" id="KW-1185">Reference proteome</keyword>